<evidence type="ECO:0000313" key="1">
    <source>
        <dbReference type="EMBL" id="GIY32232.1"/>
    </source>
</evidence>
<protein>
    <submittedName>
        <fullName evidence="1">Uncharacterized protein</fullName>
    </submittedName>
</protein>
<accession>A0AAV4SI84</accession>
<sequence length="108" mass="13109">MTRRNEKTIYKWKKRLFLEDLLKDTEHMREVNESRTFYKLINNSRIDFKFRITFYNNRDCRFLSDLINVSNRWNILVAHLILTNIPARFVNPTKSDGHPGAFIYVRRG</sequence>
<dbReference type="Proteomes" id="UP001054945">
    <property type="component" value="Unassembled WGS sequence"/>
</dbReference>
<comment type="caution">
    <text evidence="1">The sequence shown here is derived from an EMBL/GenBank/DDBJ whole genome shotgun (WGS) entry which is preliminary data.</text>
</comment>
<organism evidence="1 2">
    <name type="scientific">Caerostris extrusa</name>
    <name type="common">Bark spider</name>
    <name type="synonym">Caerostris bankana</name>
    <dbReference type="NCBI Taxonomy" id="172846"/>
    <lineage>
        <taxon>Eukaryota</taxon>
        <taxon>Metazoa</taxon>
        <taxon>Ecdysozoa</taxon>
        <taxon>Arthropoda</taxon>
        <taxon>Chelicerata</taxon>
        <taxon>Arachnida</taxon>
        <taxon>Araneae</taxon>
        <taxon>Araneomorphae</taxon>
        <taxon>Entelegynae</taxon>
        <taxon>Araneoidea</taxon>
        <taxon>Araneidae</taxon>
        <taxon>Caerostris</taxon>
    </lineage>
</organism>
<reference evidence="1 2" key="1">
    <citation type="submission" date="2021-06" db="EMBL/GenBank/DDBJ databases">
        <title>Caerostris extrusa draft genome.</title>
        <authorList>
            <person name="Kono N."/>
            <person name="Arakawa K."/>
        </authorList>
    </citation>
    <scope>NUCLEOTIDE SEQUENCE [LARGE SCALE GENOMIC DNA]</scope>
</reference>
<dbReference type="AlphaFoldDB" id="A0AAV4SI84"/>
<gene>
    <name evidence="1" type="ORF">CEXT_765031</name>
</gene>
<dbReference type="EMBL" id="BPLR01009477">
    <property type="protein sequence ID" value="GIY32232.1"/>
    <property type="molecule type" value="Genomic_DNA"/>
</dbReference>
<keyword evidence="2" id="KW-1185">Reference proteome</keyword>
<proteinExistence type="predicted"/>
<name>A0AAV4SI84_CAEEX</name>
<evidence type="ECO:0000313" key="2">
    <source>
        <dbReference type="Proteomes" id="UP001054945"/>
    </source>
</evidence>